<comment type="caution">
    <text evidence="3">The sequence shown here is derived from an EMBL/GenBank/DDBJ whole genome shotgun (WGS) entry which is preliminary data.</text>
</comment>
<feature type="binding site" evidence="1">
    <location>
        <position position="160"/>
    </location>
    <ligand>
        <name>Mn(2+)</name>
        <dbReference type="ChEBI" id="CHEBI:29035"/>
        <label>2</label>
    </ligand>
</feature>
<proteinExistence type="predicted"/>
<organism evidence="3 4">
    <name type="scientific">Candidatus Kurthia intestinigallinarum</name>
    <dbReference type="NCBI Taxonomy" id="1562256"/>
    <lineage>
        <taxon>Bacteria</taxon>
        <taxon>Bacillati</taxon>
        <taxon>Bacillota</taxon>
        <taxon>Bacilli</taxon>
        <taxon>Bacillales</taxon>
        <taxon>Caryophanaceae</taxon>
        <taxon>Kurthia</taxon>
    </lineage>
</organism>
<evidence type="ECO:0000259" key="2">
    <source>
        <dbReference type="Pfam" id="PF07687"/>
    </source>
</evidence>
<accession>A0A433RR39</accession>
<dbReference type="SUPFAM" id="SSF55031">
    <property type="entry name" value="Bacterial exopeptidase dimerisation domain"/>
    <property type="match status" value="1"/>
</dbReference>
<dbReference type="AlphaFoldDB" id="A0A433RR39"/>
<evidence type="ECO:0000256" key="1">
    <source>
        <dbReference type="PIRSR" id="PIRSR005962-1"/>
    </source>
</evidence>
<dbReference type="SUPFAM" id="SSF53187">
    <property type="entry name" value="Zn-dependent exopeptidases"/>
    <property type="match status" value="1"/>
</dbReference>
<dbReference type="PANTHER" id="PTHR11014">
    <property type="entry name" value="PEPTIDASE M20 FAMILY MEMBER"/>
    <property type="match status" value="1"/>
</dbReference>
<dbReference type="PIRSF" id="PIRSF005962">
    <property type="entry name" value="Pept_M20D_amidohydro"/>
    <property type="match status" value="1"/>
</dbReference>
<dbReference type="Proteomes" id="UP000288623">
    <property type="component" value="Unassembled WGS sequence"/>
</dbReference>
<feature type="binding site" evidence="1">
    <location>
        <position position="136"/>
    </location>
    <ligand>
        <name>Mn(2+)</name>
        <dbReference type="ChEBI" id="CHEBI:29035"/>
        <label>2</label>
    </ligand>
</feature>
<dbReference type="InterPro" id="IPR002933">
    <property type="entry name" value="Peptidase_M20"/>
</dbReference>
<keyword evidence="1" id="KW-0464">Manganese</keyword>
<sequence length="391" mass="43169">MNMIRQAYLDALEPRLRNLFEYLHENPEPSWEEWETTKYLAQLLADEGYEPRLFEDSPGFYVEIGSGAPVIGLRTDIDSLFQEVDGVHKANHSCGHDGHMTMAVGVLLMLKKLKETQDFTLQTGGTIRVIFQPAEEKGNGALSIVERGLIDDVDYLFGVHVRPIQELPVGKHAPALYHGASMMMQCEIYGEEAHAARPHLGKNAIEIGGSVIEALKTIRVDTRISWSVKVTKFSAGVGHGNTIPGKAMLTMDARAQTNAAMEQLDAGIQRAIRSVREMYDAQINAKVLLNIPAAEVDEEAEEILRRSIVQSVGDKHLAEPVVTPGGEDFHFYTKKRPNVKAAMLGLGCGVSPGLHHPHMKFDHAQLINGVEILTNTVINAMQYAKMNAMNV</sequence>
<dbReference type="Pfam" id="PF07687">
    <property type="entry name" value="M20_dimer"/>
    <property type="match status" value="1"/>
</dbReference>
<feature type="binding site" evidence="1">
    <location>
        <position position="94"/>
    </location>
    <ligand>
        <name>Mn(2+)</name>
        <dbReference type="ChEBI" id="CHEBI:29035"/>
        <label>2</label>
    </ligand>
</feature>
<keyword evidence="3" id="KW-0378">Hydrolase</keyword>
<dbReference type="NCBIfam" id="TIGR01891">
    <property type="entry name" value="amidohydrolases"/>
    <property type="match status" value="1"/>
</dbReference>
<dbReference type="Pfam" id="PF01546">
    <property type="entry name" value="Peptidase_M20"/>
    <property type="match status" value="1"/>
</dbReference>
<dbReference type="InterPro" id="IPR017439">
    <property type="entry name" value="Amidohydrolase"/>
</dbReference>
<dbReference type="PANTHER" id="PTHR11014:SF122">
    <property type="entry name" value="AMIDOHYDROLASE AMHX"/>
    <property type="match status" value="1"/>
</dbReference>
<dbReference type="GO" id="GO:0046872">
    <property type="term" value="F:metal ion binding"/>
    <property type="evidence" value="ECO:0007669"/>
    <property type="project" value="UniProtKB-KW"/>
</dbReference>
<evidence type="ECO:0000313" key="4">
    <source>
        <dbReference type="Proteomes" id="UP000288623"/>
    </source>
</evidence>
<feature type="binding site" evidence="1">
    <location>
        <position position="355"/>
    </location>
    <ligand>
        <name>Mn(2+)</name>
        <dbReference type="ChEBI" id="CHEBI:29035"/>
        <label>2</label>
    </ligand>
</feature>
<reference evidence="3 4" key="1">
    <citation type="submission" date="2014-11" db="EMBL/GenBank/DDBJ databases">
        <title>Genome sequence and analysis of novel Kurthia sp.</title>
        <authorList>
            <person name="Lawson J.N."/>
            <person name="Gonzalez J.E."/>
            <person name="Rinauldi L."/>
            <person name="Xuan Z."/>
            <person name="Firman A."/>
            <person name="Shaddox L."/>
            <person name="Trudeau A."/>
            <person name="Shah S."/>
            <person name="Reiman D."/>
        </authorList>
    </citation>
    <scope>NUCLEOTIDE SEQUENCE [LARGE SCALE GENOMIC DNA]</scope>
    <source>
        <strain evidence="3 4">3B1D</strain>
    </source>
</reference>
<dbReference type="GO" id="GO:0016787">
    <property type="term" value="F:hydrolase activity"/>
    <property type="evidence" value="ECO:0007669"/>
    <property type="project" value="UniProtKB-KW"/>
</dbReference>
<comment type="cofactor">
    <cofactor evidence="1">
        <name>Mn(2+)</name>
        <dbReference type="ChEBI" id="CHEBI:29035"/>
    </cofactor>
    <text evidence="1">The Mn(2+) ion enhances activity.</text>
</comment>
<name>A0A433RR39_9BACL</name>
<protein>
    <submittedName>
        <fullName evidence="3">Amidohydrolase</fullName>
    </submittedName>
</protein>
<keyword evidence="1" id="KW-0479">Metal-binding</keyword>
<gene>
    <name evidence="3" type="ORF">QI30_15085</name>
</gene>
<dbReference type="InterPro" id="IPR011650">
    <property type="entry name" value="Peptidase_M20_dimer"/>
</dbReference>
<keyword evidence="4" id="KW-1185">Reference proteome</keyword>
<dbReference type="Gene3D" id="3.30.70.360">
    <property type="match status" value="1"/>
</dbReference>
<dbReference type="InterPro" id="IPR036264">
    <property type="entry name" value="Bact_exopeptidase_dim_dom"/>
</dbReference>
<dbReference type="Gene3D" id="3.40.630.10">
    <property type="entry name" value="Zn peptidases"/>
    <property type="match status" value="1"/>
</dbReference>
<feature type="domain" description="Peptidase M20 dimerisation" evidence="2">
    <location>
        <begin position="181"/>
        <end position="274"/>
    </location>
</feature>
<feature type="binding site" evidence="1">
    <location>
        <position position="96"/>
    </location>
    <ligand>
        <name>Mn(2+)</name>
        <dbReference type="ChEBI" id="CHEBI:29035"/>
        <label>2</label>
    </ligand>
</feature>
<evidence type="ECO:0000313" key="3">
    <source>
        <dbReference type="EMBL" id="RUS53176.1"/>
    </source>
</evidence>
<dbReference type="EMBL" id="JTFC01000039">
    <property type="protein sequence ID" value="RUS53176.1"/>
    <property type="molecule type" value="Genomic_DNA"/>
</dbReference>